<evidence type="ECO:0000313" key="12">
    <source>
        <dbReference type="Proteomes" id="UP000663918"/>
    </source>
</evidence>
<evidence type="ECO:0000256" key="6">
    <source>
        <dbReference type="ARBA" id="ARBA00023136"/>
    </source>
</evidence>
<dbReference type="InterPro" id="IPR022781">
    <property type="entry name" value="Flagellar_biosynth_FliO"/>
</dbReference>
<dbReference type="AlphaFoldDB" id="A0A975GUI0"/>
<protein>
    <submittedName>
        <fullName evidence="11">FliO/MopB family protein</fullName>
    </submittedName>
</protein>
<keyword evidence="3" id="KW-1003">Cell membrane</keyword>
<dbReference type="Pfam" id="PF04347">
    <property type="entry name" value="FliO"/>
    <property type="match status" value="1"/>
</dbReference>
<keyword evidence="12" id="KW-1185">Reference proteome</keyword>
<evidence type="ECO:0000256" key="7">
    <source>
        <dbReference type="ARBA" id="ARBA00023143"/>
    </source>
</evidence>
<evidence type="ECO:0000256" key="8">
    <source>
        <dbReference type="ARBA" id="ARBA00037937"/>
    </source>
</evidence>
<dbReference type="PANTHER" id="PTHR38766">
    <property type="entry name" value="FLAGELLAR PROTEIN FLIO"/>
    <property type="match status" value="1"/>
</dbReference>
<accession>A0A975GUI0</accession>
<dbReference type="RefSeq" id="WP_207868548.1">
    <property type="nucleotide sequence ID" value="NZ_CP062222.1"/>
</dbReference>
<dbReference type="GO" id="GO:0044781">
    <property type="term" value="P:bacterial-type flagellum organization"/>
    <property type="evidence" value="ECO:0007669"/>
    <property type="project" value="InterPro"/>
</dbReference>
<feature type="region of interest" description="Disordered" evidence="9">
    <location>
        <begin position="83"/>
        <end position="109"/>
    </location>
</feature>
<dbReference type="EMBL" id="CP062222">
    <property type="protein sequence ID" value="QTC90131.1"/>
    <property type="molecule type" value="Genomic_DNA"/>
</dbReference>
<dbReference type="GO" id="GO:0005886">
    <property type="term" value="C:plasma membrane"/>
    <property type="evidence" value="ECO:0007669"/>
    <property type="project" value="UniProtKB-SubCell"/>
</dbReference>
<dbReference type="GO" id="GO:0009425">
    <property type="term" value="C:bacterial-type flagellum basal body"/>
    <property type="evidence" value="ECO:0007669"/>
    <property type="project" value="UniProtKB-SubCell"/>
</dbReference>
<gene>
    <name evidence="11" type="ORF">IFJ75_12655</name>
</gene>
<keyword evidence="5 10" id="KW-1133">Transmembrane helix</keyword>
<evidence type="ECO:0000313" key="11">
    <source>
        <dbReference type="EMBL" id="QTC90131.1"/>
    </source>
</evidence>
<evidence type="ECO:0000256" key="9">
    <source>
        <dbReference type="SAM" id="MobiDB-lite"/>
    </source>
</evidence>
<dbReference type="PANTHER" id="PTHR38766:SF1">
    <property type="entry name" value="FLAGELLAR PROTEIN FLIO"/>
    <property type="match status" value="1"/>
</dbReference>
<comment type="subcellular location">
    <subcellularLocation>
        <location evidence="1">Bacterial flagellum basal body</location>
    </subcellularLocation>
    <subcellularLocation>
        <location evidence="2">Cell membrane</location>
    </subcellularLocation>
</comment>
<dbReference type="KEGG" id="bgoe:IFJ75_12655"/>
<evidence type="ECO:0000256" key="5">
    <source>
        <dbReference type="ARBA" id="ARBA00022989"/>
    </source>
</evidence>
<keyword evidence="4 10" id="KW-0812">Transmembrane</keyword>
<keyword evidence="6 10" id="KW-0472">Membrane</keyword>
<evidence type="ECO:0000256" key="1">
    <source>
        <dbReference type="ARBA" id="ARBA00004117"/>
    </source>
</evidence>
<sequence>MNVLDFARAIFGLAFVLGLIGLCAWAARRYAPQLLAKLGAERGERRLQVMETLVLDPARRLVLVRVDDEERLILLGEGRELIEPRQPAERPTPAAPAPEPAPVETPRPFARLNLSALNKGGLK</sequence>
<feature type="transmembrane region" description="Helical" evidence="10">
    <location>
        <begin position="6"/>
        <end position="27"/>
    </location>
</feature>
<name>A0A975GUI0_9CAUL</name>
<dbReference type="InterPro" id="IPR052205">
    <property type="entry name" value="FliO/MopB"/>
</dbReference>
<comment type="similarity">
    <text evidence="8">Belongs to the FliO/MopB family.</text>
</comment>
<dbReference type="Proteomes" id="UP000663918">
    <property type="component" value="Chromosome"/>
</dbReference>
<evidence type="ECO:0000256" key="4">
    <source>
        <dbReference type="ARBA" id="ARBA00022692"/>
    </source>
</evidence>
<organism evidence="11 12">
    <name type="scientific">Brevundimonas goettingensis</name>
    <dbReference type="NCBI Taxonomy" id="2774190"/>
    <lineage>
        <taxon>Bacteria</taxon>
        <taxon>Pseudomonadati</taxon>
        <taxon>Pseudomonadota</taxon>
        <taxon>Alphaproteobacteria</taxon>
        <taxon>Caulobacterales</taxon>
        <taxon>Caulobacteraceae</taxon>
        <taxon>Brevundimonas</taxon>
    </lineage>
</organism>
<feature type="compositionally biased region" description="Pro residues" evidence="9">
    <location>
        <begin position="93"/>
        <end position="105"/>
    </location>
</feature>
<reference evidence="11" key="1">
    <citation type="submission" date="2020-09" db="EMBL/GenBank/DDBJ databases">
        <title>Brevundimonas sp. LVF2 isolated from a puddle in Goettingen, Germany.</title>
        <authorList>
            <person name="Friedrich I."/>
            <person name="Klassen A."/>
            <person name="Hannes N."/>
            <person name="Schneider D."/>
            <person name="Hertel R."/>
            <person name="Daniel R."/>
        </authorList>
    </citation>
    <scope>NUCLEOTIDE SEQUENCE</scope>
    <source>
        <strain evidence="11">LVF2</strain>
    </source>
</reference>
<proteinExistence type="inferred from homology"/>
<evidence type="ECO:0000256" key="3">
    <source>
        <dbReference type="ARBA" id="ARBA00022475"/>
    </source>
</evidence>
<evidence type="ECO:0000256" key="2">
    <source>
        <dbReference type="ARBA" id="ARBA00004236"/>
    </source>
</evidence>
<evidence type="ECO:0000256" key="10">
    <source>
        <dbReference type="SAM" id="Phobius"/>
    </source>
</evidence>
<keyword evidence="7" id="KW-0975">Bacterial flagellum</keyword>